<organism evidence="1 2">
    <name type="scientific">Eubacterium coprostanoligenes</name>
    <dbReference type="NCBI Taxonomy" id="290054"/>
    <lineage>
        <taxon>Bacteria</taxon>
        <taxon>Bacillati</taxon>
        <taxon>Bacillota</taxon>
        <taxon>Clostridia</taxon>
        <taxon>Eubacteriales</taxon>
        <taxon>Eubacteriaceae</taxon>
        <taxon>Eubacterium</taxon>
    </lineage>
</organism>
<keyword evidence="2" id="KW-1185">Reference proteome</keyword>
<sequence>MEEFTSIKEILDKTGKYTGLTRGTSMMPIIHQNRDNIIVVKPTGRLKKYDVPVYQLKSGRYVMHRIIEVHDDHYVIVGDNLKDKEYVTDDMICGVLVGYFRKGKKYVDCNKTKWYKLYSRIWVALFPIRPVFMFVNRCVSFVERRILKRY</sequence>
<gene>
    <name evidence="1" type="ORF">SAMN02745114_00616</name>
</gene>
<accession>A0A1T4KUR4</accession>
<name>A0A1T4KUR4_9FIRM</name>
<reference evidence="1 2" key="1">
    <citation type="submission" date="2017-02" db="EMBL/GenBank/DDBJ databases">
        <authorList>
            <person name="Peterson S.W."/>
        </authorList>
    </citation>
    <scope>NUCLEOTIDE SEQUENCE [LARGE SCALE GENOMIC DNA]</scope>
    <source>
        <strain evidence="1 2">ATCC 51222</strain>
    </source>
</reference>
<dbReference type="AlphaFoldDB" id="A0A1T4KUR4"/>
<dbReference type="OrthoDB" id="3191897at2"/>
<dbReference type="InterPro" id="IPR036286">
    <property type="entry name" value="LexA/Signal_pep-like_sf"/>
</dbReference>
<dbReference type="EMBL" id="FUWW01000005">
    <property type="protein sequence ID" value="SJZ46161.1"/>
    <property type="molecule type" value="Genomic_DNA"/>
</dbReference>
<evidence type="ECO:0000313" key="1">
    <source>
        <dbReference type="EMBL" id="SJZ46161.1"/>
    </source>
</evidence>
<dbReference type="Proteomes" id="UP000190657">
    <property type="component" value="Unassembled WGS sequence"/>
</dbReference>
<protein>
    <submittedName>
        <fullName evidence="1">Peptidase S24-like</fullName>
    </submittedName>
</protein>
<proteinExistence type="predicted"/>
<dbReference type="SUPFAM" id="SSF51306">
    <property type="entry name" value="LexA/Signal peptidase"/>
    <property type="match status" value="1"/>
</dbReference>
<evidence type="ECO:0000313" key="2">
    <source>
        <dbReference type="Proteomes" id="UP000190657"/>
    </source>
</evidence>
<dbReference type="RefSeq" id="WP_159443385.1">
    <property type="nucleotide sequence ID" value="NZ_FUWW01000005.1"/>
</dbReference>
<dbReference type="CDD" id="cd06462">
    <property type="entry name" value="Peptidase_S24_S26"/>
    <property type="match status" value="1"/>
</dbReference>
<dbReference type="STRING" id="290054.SAMN02745114_00616"/>